<dbReference type="GO" id="GO:0005882">
    <property type="term" value="C:intermediate filament"/>
    <property type="evidence" value="ECO:0007669"/>
    <property type="project" value="UniProtKB-KW"/>
</dbReference>
<dbReference type="PRINTS" id="PR01248">
    <property type="entry name" value="TYPE1KERATIN"/>
</dbReference>
<dbReference type="PROSITE" id="PS00226">
    <property type="entry name" value="IF_ROD_1"/>
    <property type="match status" value="1"/>
</dbReference>
<dbReference type="Gene3D" id="1.20.5.500">
    <property type="entry name" value="Single helix bin"/>
    <property type="match status" value="1"/>
</dbReference>
<feature type="compositionally biased region" description="Basic and acidic residues" evidence="6">
    <location>
        <begin position="78"/>
        <end position="90"/>
    </location>
</feature>
<dbReference type="GeneTree" id="ENSGT00940000161311"/>
<dbReference type="GO" id="GO:0045109">
    <property type="term" value="P:intermediate filament organization"/>
    <property type="evidence" value="ECO:0007669"/>
    <property type="project" value="TreeGrafter"/>
</dbReference>
<evidence type="ECO:0000313" key="9">
    <source>
        <dbReference type="Proteomes" id="UP000694569"/>
    </source>
</evidence>
<feature type="domain" description="IF rod" evidence="7">
    <location>
        <begin position="89"/>
        <end position="400"/>
    </location>
</feature>
<feature type="coiled-coil region" evidence="5">
    <location>
        <begin position="93"/>
        <end position="120"/>
    </location>
</feature>
<dbReference type="PANTHER" id="PTHR23239">
    <property type="entry name" value="INTERMEDIATE FILAMENT"/>
    <property type="match status" value="1"/>
</dbReference>
<feature type="region of interest" description="Disordered" evidence="6">
    <location>
        <begin position="1"/>
        <end position="90"/>
    </location>
</feature>
<keyword evidence="2 4" id="KW-0403">Intermediate filament</keyword>
<evidence type="ECO:0000256" key="3">
    <source>
        <dbReference type="ARBA" id="ARBA00023054"/>
    </source>
</evidence>
<evidence type="ECO:0000259" key="7">
    <source>
        <dbReference type="PROSITE" id="PS51842"/>
    </source>
</evidence>
<name>A0A8C5QNE1_9ANUR</name>
<dbReference type="InterPro" id="IPR002957">
    <property type="entry name" value="Keratin_I"/>
</dbReference>
<dbReference type="Proteomes" id="UP000694569">
    <property type="component" value="Unplaced"/>
</dbReference>
<evidence type="ECO:0000256" key="4">
    <source>
        <dbReference type="RuleBase" id="RU000685"/>
    </source>
</evidence>
<feature type="coiled-coil region" evidence="5">
    <location>
        <begin position="199"/>
        <end position="271"/>
    </location>
</feature>
<proteinExistence type="inferred from homology"/>
<dbReference type="GO" id="GO:0005198">
    <property type="term" value="F:structural molecule activity"/>
    <property type="evidence" value="ECO:0007669"/>
    <property type="project" value="InterPro"/>
</dbReference>
<feature type="compositionally biased region" description="Polar residues" evidence="6">
    <location>
        <begin position="8"/>
        <end position="63"/>
    </location>
</feature>
<dbReference type="OrthoDB" id="2441647at2759"/>
<keyword evidence="3 5" id="KW-0175">Coiled coil</keyword>
<dbReference type="AlphaFoldDB" id="A0A8C5QNE1"/>
<dbReference type="Gene3D" id="1.20.5.1160">
    <property type="entry name" value="Vasodilator-stimulated phosphoprotein"/>
    <property type="match status" value="1"/>
</dbReference>
<evidence type="ECO:0000256" key="6">
    <source>
        <dbReference type="SAM" id="MobiDB-lite"/>
    </source>
</evidence>
<reference evidence="8" key="2">
    <citation type="submission" date="2025-09" db="UniProtKB">
        <authorList>
            <consortium name="Ensembl"/>
        </authorList>
    </citation>
    <scope>IDENTIFICATION</scope>
</reference>
<dbReference type="Ensembl" id="ENSLLET00000041982.1">
    <property type="protein sequence ID" value="ENSLLEP00000040343.1"/>
    <property type="gene ID" value="ENSLLEG00000025256.1"/>
</dbReference>
<evidence type="ECO:0000256" key="5">
    <source>
        <dbReference type="SAM" id="Coils"/>
    </source>
</evidence>
<feature type="coiled-coil region" evidence="5">
    <location>
        <begin position="344"/>
        <end position="385"/>
    </location>
</feature>
<evidence type="ECO:0000256" key="1">
    <source>
        <dbReference type="ARBA" id="ARBA00022744"/>
    </source>
</evidence>
<dbReference type="PANTHER" id="PTHR23239:SF180">
    <property type="entry name" value="KERATIN, TYPE I CYTOSKELETAL 17"/>
    <property type="match status" value="1"/>
</dbReference>
<dbReference type="InterPro" id="IPR018039">
    <property type="entry name" value="IF_conserved"/>
</dbReference>
<dbReference type="PROSITE" id="PS51842">
    <property type="entry name" value="IF_ROD_2"/>
    <property type="match status" value="1"/>
</dbReference>
<sequence>MSHHTRHSSCGSIKASHQSGSLYSSRNTSSVHLGSSFGQNKQNSSSSLHGTSNKQHSYSSAAQGNARGGVSSHHKSSRRSEHSLLSFNEKETMHGLNDRLATYLEKVQSLEQENAGLERRICEWYANNAPNSLPDASQYFREIQELQSQVASASVDKASIVLQIDNSQQAADDLRNKHQMESNLRNNVEADIGTLGRALGNLNNELQGLAGEVQCLQQELVQMKNNHAEEVNALRAQLGTRVNVEMNAAPSVDLNRVLSEVREEYENLMERNLRDVEGMFLARSAELDRDVSSGAAQLQSVNNELIDLKRSVQTLEIELESQLHLRSALQGSLSETEATYSSQLSQLQCMINNIEAQLSEIRSDIEQQTREYQLLMDQKTHLEMEISTYRQLLDRHDIQISPQALLETDRAFRINIRPPRWIRKIMS</sequence>
<protein>
    <recommendedName>
        <fullName evidence="7">IF rod domain-containing protein</fullName>
    </recommendedName>
</protein>
<dbReference type="Gene3D" id="1.20.5.170">
    <property type="match status" value="1"/>
</dbReference>
<keyword evidence="9" id="KW-1185">Reference proteome</keyword>
<keyword evidence="1" id="KW-0416">Keratin</keyword>
<dbReference type="SMART" id="SM01391">
    <property type="entry name" value="Filament"/>
    <property type="match status" value="1"/>
</dbReference>
<dbReference type="FunFam" id="1.20.5.170:FF:000002">
    <property type="entry name" value="Type I keratin KA11"/>
    <property type="match status" value="1"/>
</dbReference>
<dbReference type="SUPFAM" id="SSF64593">
    <property type="entry name" value="Intermediate filament protein, coiled coil region"/>
    <property type="match status" value="2"/>
</dbReference>
<evidence type="ECO:0000313" key="8">
    <source>
        <dbReference type="Ensembl" id="ENSLLEP00000040343.1"/>
    </source>
</evidence>
<dbReference type="Pfam" id="PF00038">
    <property type="entry name" value="Filament"/>
    <property type="match status" value="1"/>
</dbReference>
<reference evidence="8" key="1">
    <citation type="submission" date="2025-08" db="UniProtKB">
        <authorList>
            <consortium name="Ensembl"/>
        </authorList>
    </citation>
    <scope>IDENTIFICATION</scope>
</reference>
<dbReference type="GO" id="GO:0030855">
    <property type="term" value="P:epithelial cell differentiation"/>
    <property type="evidence" value="ECO:0007669"/>
    <property type="project" value="TreeGrafter"/>
</dbReference>
<dbReference type="InterPro" id="IPR039008">
    <property type="entry name" value="IF_rod_dom"/>
</dbReference>
<comment type="similarity">
    <text evidence="4">Belongs to the intermediate filament family.</text>
</comment>
<accession>A0A8C5QNE1</accession>
<organism evidence="8 9">
    <name type="scientific">Leptobrachium leishanense</name>
    <name type="common">Leishan spiny toad</name>
    <dbReference type="NCBI Taxonomy" id="445787"/>
    <lineage>
        <taxon>Eukaryota</taxon>
        <taxon>Metazoa</taxon>
        <taxon>Chordata</taxon>
        <taxon>Craniata</taxon>
        <taxon>Vertebrata</taxon>
        <taxon>Euteleostomi</taxon>
        <taxon>Amphibia</taxon>
        <taxon>Batrachia</taxon>
        <taxon>Anura</taxon>
        <taxon>Pelobatoidea</taxon>
        <taxon>Megophryidae</taxon>
        <taxon>Leptobrachium</taxon>
    </lineage>
</organism>
<evidence type="ECO:0000256" key="2">
    <source>
        <dbReference type="ARBA" id="ARBA00022754"/>
    </source>
</evidence>